<keyword evidence="2" id="KW-1185">Reference proteome</keyword>
<dbReference type="EMBL" id="JANBUP010002087">
    <property type="protein sequence ID" value="KAJ2801942.1"/>
    <property type="molecule type" value="Genomic_DNA"/>
</dbReference>
<organism evidence="1 2">
    <name type="scientific">Coemansia furcata</name>
    <dbReference type="NCBI Taxonomy" id="417177"/>
    <lineage>
        <taxon>Eukaryota</taxon>
        <taxon>Fungi</taxon>
        <taxon>Fungi incertae sedis</taxon>
        <taxon>Zoopagomycota</taxon>
        <taxon>Kickxellomycotina</taxon>
        <taxon>Kickxellomycetes</taxon>
        <taxon>Kickxellales</taxon>
        <taxon>Kickxellaceae</taxon>
        <taxon>Coemansia</taxon>
    </lineage>
</organism>
<proteinExistence type="predicted"/>
<evidence type="ECO:0000313" key="2">
    <source>
        <dbReference type="Proteomes" id="UP001140096"/>
    </source>
</evidence>
<protein>
    <submittedName>
        <fullName evidence="1">Uncharacterized protein</fullName>
    </submittedName>
</protein>
<reference evidence="1" key="1">
    <citation type="submission" date="2022-07" db="EMBL/GenBank/DDBJ databases">
        <title>Phylogenomic reconstructions and comparative analyses of Kickxellomycotina fungi.</title>
        <authorList>
            <person name="Reynolds N.K."/>
            <person name="Stajich J.E."/>
            <person name="Barry K."/>
            <person name="Grigoriev I.V."/>
            <person name="Crous P."/>
            <person name="Smith M.E."/>
        </authorList>
    </citation>
    <scope>NUCLEOTIDE SEQUENCE</scope>
    <source>
        <strain evidence="1">CBS 102833</strain>
    </source>
</reference>
<sequence>MQMTPAEPTQMNEDDNNEEDGNQPPPMAAEETTSPTAQEQLSAEPAPTTDVDELMDAFENWQLNDPEDMSEPLAPLSLAALAVPQSDSALMEVQLLHEDATMPCKAHNNDAGYDVCCVDWLSLASFDLATVPLGIAIRAPKGTYLCIAPCSSLALK</sequence>
<comment type="caution">
    <text evidence="1">The sequence shown here is derived from an EMBL/GenBank/DDBJ whole genome shotgun (WGS) entry which is preliminary data.</text>
</comment>
<dbReference type="Proteomes" id="UP001140096">
    <property type="component" value="Unassembled WGS sequence"/>
</dbReference>
<accession>A0ACC1L7I2</accession>
<gene>
    <name evidence="1" type="ORF">H4S07_004807</name>
</gene>
<evidence type="ECO:0000313" key="1">
    <source>
        <dbReference type="EMBL" id="KAJ2801942.1"/>
    </source>
</evidence>
<feature type="non-terminal residue" evidence="1">
    <location>
        <position position="156"/>
    </location>
</feature>
<name>A0ACC1L7I2_9FUNG</name>